<keyword evidence="4" id="KW-1185">Reference proteome</keyword>
<dbReference type="AlphaFoldDB" id="A0A6A5RCD7"/>
<reference evidence="3" key="1">
    <citation type="journal article" date="2020" name="Stud. Mycol.">
        <title>101 Dothideomycetes genomes: a test case for predicting lifestyles and emergence of pathogens.</title>
        <authorList>
            <person name="Haridas S."/>
            <person name="Albert R."/>
            <person name="Binder M."/>
            <person name="Bloem J."/>
            <person name="Labutti K."/>
            <person name="Salamov A."/>
            <person name="Andreopoulos B."/>
            <person name="Baker S."/>
            <person name="Barry K."/>
            <person name="Bills G."/>
            <person name="Bluhm B."/>
            <person name="Cannon C."/>
            <person name="Castanera R."/>
            <person name="Culley D."/>
            <person name="Daum C."/>
            <person name="Ezra D."/>
            <person name="Gonzalez J."/>
            <person name="Henrissat B."/>
            <person name="Kuo A."/>
            <person name="Liang C."/>
            <person name="Lipzen A."/>
            <person name="Lutzoni F."/>
            <person name="Magnuson J."/>
            <person name="Mondo S."/>
            <person name="Nolan M."/>
            <person name="Ohm R."/>
            <person name="Pangilinan J."/>
            <person name="Park H.-J."/>
            <person name="Ramirez L."/>
            <person name="Alfaro M."/>
            <person name="Sun H."/>
            <person name="Tritt A."/>
            <person name="Yoshinaga Y."/>
            <person name="Zwiers L.-H."/>
            <person name="Turgeon B."/>
            <person name="Goodwin S."/>
            <person name="Spatafora J."/>
            <person name="Crous P."/>
            <person name="Grigoriev I."/>
        </authorList>
    </citation>
    <scope>NUCLEOTIDE SEQUENCE</scope>
    <source>
        <strain evidence="3">CBS 183.55</strain>
    </source>
</reference>
<dbReference type="GeneID" id="54351864"/>
<organism evidence="3 4">
    <name type="scientific">Didymella exigua CBS 183.55</name>
    <dbReference type="NCBI Taxonomy" id="1150837"/>
    <lineage>
        <taxon>Eukaryota</taxon>
        <taxon>Fungi</taxon>
        <taxon>Dikarya</taxon>
        <taxon>Ascomycota</taxon>
        <taxon>Pezizomycotina</taxon>
        <taxon>Dothideomycetes</taxon>
        <taxon>Pleosporomycetidae</taxon>
        <taxon>Pleosporales</taxon>
        <taxon>Pleosporineae</taxon>
        <taxon>Didymellaceae</taxon>
        <taxon>Didymella</taxon>
    </lineage>
</organism>
<proteinExistence type="predicted"/>
<dbReference type="EMBL" id="ML979005">
    <property type="protein sequence ID" value="KAF1923427.1"/>
    <property type="molecule type" value="Genomic_DNA"/>
</dbReference>
<feature type="compositionally biased region" description="Polar residues" evidence="1">
    <location>
        <begin position="169"/>
        <end position="187"/>
    </location>
</feature>
<evidence type="ECO:0008006" key="5">
    <source>
        <dbReference type="Google" id="ProtNLM"/>
    </source>
</evidence>
<gene>
    <name evidence="3" type="ORF">M421DRAFT_425802</name>
</gene>
<evidence type="ECO:0000256" key="2">
    <source>
        <dbReference type="SAM" id="SignalP"/>
    </source>
</evidence>
<dbReference type="Proteomes" id="UP000800082">
    <property type="component" value="Unassembled WGS sequence"/>
</dbReference>
<name>A0A6A5RCD7_9PLEO</name>
<feature type="signal peptide" evidence="2">
    <location>
        <begin position="1"/>
        <end position="20"/>
    </location>
</feature>
<evidence type="ECO:0000313" key="4">
    <source>
        <dbReference type="Proteomes" id="UP000800082"/>
    </source>
</evidence>
<dbReference type="RefSeq" id="XP_033443680.1">
    <property type="nucleotide sequence ID" value="XM_033594196.1"/>
</dbReference>
<sequence>MLNSLLLVPLLAVSVIGANSTPLLFRRQTQTPCSELGQKECGNGCIDLTDTCCPSGIGGCPLDTYCSLGNNGEYGCCDVGQTCEGDGGVDESTTILTSTITDEFTSTQTIAGETSTIGYDVTSIVTLTSTDTEDDTDTNTDAYGATSTSILITTSASPLSSIATPPVLPSSQTSRPSSNITTGSPSASVLPPESTGGADARTQGLSGWLIAVFLPLLLA</sequence>
<feature type="chain" id="PRO_5025505287" description="GPI anchored protein" evidence="2">
    <location>
        <begin position="21"/>
        <end position="219"/>
    </location>
</feature>
<evidence type="ECO:0000313" key="3">
    <source>
        <dbReference type="EMBL" id="KAF1923427.1"/>
    </source>
</evidence>
<protein>
    <recommendedName>
        <fullName evidence="5">GPI anchored protein</fullName>
    </recommendedName>
</protein>
<dbReference type="OrthoDB" id="3945368at2759"/>
<evidence type="ECO:0000256" key="1">
    <source>
        <dbReference type="SAM" id="MobiDB-lite"/>
    </source>
</evidence>
<accession>A0A6A5RCD7</accession>
<keyword evidence="2" id="KW-0732">Signal</keyword>
<feature type="region of interest" description="Disordered" evidence="1">
    <location>
        <begin position="161"/>
        <end position="201"/>
    </location>
</feature>